<sequence>MRRLEAPRPSETDDARLAPLGHLGSRGYSMVETPWHNVSLGINTSVASSSRCLSCAVDSKHLTAPRRLRHQSLYVRVGSLPDQIEHKFITKVVNYCCQPSVRAYEEALVRPINSTSKGWETQQAKMPWYAIRISRSHLVGPRSQSRIPTLRLPSNLGVACHLICSIPW</sequence>
<proteinExistence type="predicted"/>
<organism evidence="1 2">
    <name type="scientific">Aulographum hederae CBS 113979</name>
    <dbReference type="NCBI Taxonomy" id="1176131"/>
    <lineage>
        <taxon>Eukaryota</taxon>
        <taxon>Fungi</taxon>
        <taxon>Dikarya</taxon>
        <taxon>Ascomycota</taxon>
        <taxon>Pezizomycotina</taxon>
        <taxon>Dothideomycetes</taxon>
        <taxon>Pleosporomycetidae</taxon>
        <taxon>Aulographales</taxon>
        <taxon>Aulographaceae</taxon>
    </lineage>
</organism>
<dbReference type="EMBL" id="ML977167">
    <property type="protein sequence ID" value="KAF1984545.1"/>
    <property type="molecule type" value="Genomic_DNA"/>
</dbReference>
<dbReference type="Proteomes" id="UP000800041">
    <property type="component" value="Unassembled WGS sequence"/>
</dbReference>
<dbReference type="AlphaFoldDB" id="A0A6G1GUE0"/>
<reference evidence="1" key="1">
    <citation type="journal article" date="2020" name="Stud. Mycol.">
        <title>101 Dothideomycetes genomes: a test case for predicting lifestyles and emergence of pathogens.</title>
        <authorList>
            <person name="Haridas S."/>
            <person name="Albert R."/>
            <person name="Binder M."/>
            <person name="Bloem J."/>
            <person name="Labutti K."/>
            <person name="Salamov A."/>
            <person name="Andreopoulos B."/>
            <person name="Baker S."/>
            <person name="Barry K."/>
            <person name="Bills G."/>
            <person name="Bluhm B."/>
            <person name="Cannon C."/>
            <person name="Castanera R."/>
            <person name="Culley D."/>
            <person name="Daum C."/>
            <person name="Ezra D."/>
            <person name="Gonzalez J."/>
            <person name="Henrissat B."/>
            <person name="Kuo A."/>
            <person name="Liang C."/>
            <person name="Lipzen A."/>
            <person name="Lutzoni F."/>
            <person name="Magnuson J."/>
            <person name="Mondo S."/>
            <person name="Nolan M."/>
            <person name="Ohm R."/>
            <person name="Pangilinan J."/>
            <person name="Park H.-J."/>
            <person name="Ramirez L."/>
            <person name="Alfaro M."/>
            <person name="Sun H."/>
            <person name="Tritt A."/>
            <person name="Yoshinaga Y."/>
            <person name="Zwiers L.-H."/>
            <person name="Turgeon B."/>
            <person name="Goodwin S."/>
            <person name="Spatafora J."/>
            <person name="Crous P."/>
            <person name="Grigoriev I."/>
        </authorList>
    </citation>
    <scope>NUCLEOTIDE SEQUENCE</scope>
    <source>
        <strain evidence="1">CBS 113979</strain>
    </source>
</reference>
<evidence type="ECO:0000313" key="1">
    <source>
        <dbReference type="EMBL" id="KAF1984545.1"/>
    </source>
</evidence>
<name>A0A6G1GUE0_9PEZI</name>
<protein>
    <submittedName>
        <fullName evidence="1">Uncharacterized protein</fullName>
    </submittedName>
</protein>
<keyword evidence="2" id="KW-1185">Reference proteome</keyword>
<accession>A0A6G1GUE0</accession>
<evidence type="ECO:0000313" key="2">
    <source>
        <dbReference type="Proteomes" id="UP000800041"/>
    </source>
</evidence>
<gene>
    <name evidence="1" type="ORF">K402DRAFT_138251</name>
</gene>